<dbReference type="Gene3D" id="3.90.870.10">
    <property type="entry name" value="DHBP synthase"/>
    <property type="match status" value="1"/>
</dbReference>
<evidence type="ECO:0000256" key="3">
    <source>
        <dbReference type="ARBA" id="ARBA00008976"/>
    </source>
</evidence>
<evidence type="ECO:0000256" key="4">
    <source>
        <dbReference type="ARBA" id="ARBA00022619"/>
    </source>
</evidence>
<dbReference type="PANTHER" id="PTHR21327">
    <property type="entry name" value="GTP CYCLOHYDROLASE II-RELATED"/>
    <property type="match status" value="1"/>
</dbReference>
<dbReference type="EMBL" id="QPKB01000011">
    <property type="protein sequence ID" value="RWR95477.1"/>
    <property type="molecule type" value="Genomic_DNA"/>
</dbReference>
<comment type="caution">
    <text evidence="7">The sequence shown here is derived from an EMBL/GenBank/DDBJ whole genome shotgun (WGS) entry which is preliminary data.</text>
</comment>
<evidence type="ECO:0000259" key="6">
    <source>
        <dbReference type="Pfam" id="PF00925"/>
    </source>
</evidence>
<accession>A0A3S3PQ67</accession>
<evidence type="ECO:0000256" key="5">
    <source>
        <dbReference type="ARBA" id="ARBA00022723"/>
    </source>
</evidence>
<dbReference type="STRING" id="337451.A0A3S3PQ67"/>
<name>A0A3S3PQ67_9MAGN</name>
<sequence>MFEGGHGLKLNKKGWVNLACLATGGDGFGGDLLGGGSLKGKKNGSVFNSLDELGTSEFEILNAENTPETVDFFVSNAEGDPDCPSQGFSSIDQAIDALRQGKDLKVGISTGVSASDRAKTILALPSLDSKPEDFRRPGHVFPLMYRNGGVLRRAGHMEASVDLVLLAGLRPVSVLSAIVNEKDGSLARLHYLRKIAEQFSLPIISITDLIRYRRKREKQVNRIAVARLPTKWGLFQAYCYSSNLDGTEHVAFVKRIEQAGRGVLVYLRGHEGRGTGLGPKLLAYNLQDQGHGTVEANLKLGLAADCREYGIGAQVPVLSPITEENRRYLETKRIKMGHIYGSDWPGPIARVVKPIVSNTGIAKEGCKD</sequence>
<dbReference type="Proteomes" id="UP000283530">
    <property type="component" value="Unassembled WGS sequence"/>
</dbReference>
<dbReference type="OrthoDB" id="60371at2759"/>
<dbReference type="InterPro" id="IPR000422">
    <property type="entry name" value="DHBP_synthase_RibB"/>
</dbReference>
<comment type="similarity">
    <text evidence="3">In the C-terminal section; belongs to the GTP cyclohydrolase II family.</text>
</comment>
<proteinExistence type="inferred from homology"/>
<keyword evidence="5" id="KW-0479">Metal-binding</keyword>
<protein>
    <submittedName>
        <fullName evidence="7">Putative monofunctional riboflavin biosynthesis protein RIBA 3, chloroplastic isoform X2</fullName>
    </submittedName>
</protein>
<dbReference type="InterPro" id="IPR017945">
    <property type="entry name" value="DHBP_synth_RibB-like_a/b_dom"/>
</dbReference>
<keyword evidence="4" id="KW-0686">Riboflavin biosynthesis</keyword>
<evidence type="ECO:0000256" key="2">
    <source>
        <dbReference type="ARBA" id="ARBA00005520"/>
    </source>
</evidence>
<reference evidence="7 8" key="1">
    <citation type="journal article" date="2019" name="Nat. Plants">
        <title>Stout camphor tree genome fills gaps in understanding of flowering plant genome evolution.</title>
        <authorList>
            <person name="Chaw S.M."/>
            <person name="Liu Y.C."/>
            <person name="Wu Y.W."/>
            <person name="Wang H.Y."/>
            <person name="Lin C.I."/>
            <person name="Wu C.S."/>
            <person name="Ke H.M."/>
            <person name="Chang L.Y."/>
            <person name="Hsu C.Y."/>
            <person name="Yang H.T."/>
            <person name="Sudianto E."/>
            <person name="Hsu M.H."/>
            <person name="Wu K.P."/>
            <person name="Wang L.N."/>
            <person name="Leebens-Mack J.H."/>
            <person name="Tsai I.J."/>
        </authorList>
    </citation>
    <scope>NUCLEOTIDE SEQUENCE [LARGE SCALE GENOMIC DNA]</scope>
    <source>
        <strain evidence="8">cv. Chaw 1501</strain>
        <tissue evidence="7">Young leaves</tissue>
    </source>
</reference>
<comment type="pathway">
    <text evidence="1">Cofactor biosynthesis; riboflavin biosynthesis.</text>
</comment>
<dbReference type="PANTHER" id="PTHR21327:SF29">
    <property type="entry name" value="GTP CYCLOHYDROLASE-2"/>
    <property type="match status" value="1"/>
</dbReference>
<dbReference type="AlphaFoldDB" id="A0A3S3PQ67"/>
<dbReference type="SUPFAM" id="SSF55821">
    <property type="entry name" value="YrdC/RibB"/>
    <property type="match status" value="1"/>
</dbReference>
<dbReference type="InterPro" id="IPR032677">
    <property type="entry name" value="GTP_cyclohydro_II"/>
</dbReference>
<comment type="similarity">
    <text evidence="2">In the N-terminal section; belongs to the DHBP synthase family.</text>
</comment>
<dbReference type="GO" id="GO:0046872">
    <property type="term" value="F:metal ion binding"/>
    <property type="evidence" value="ECO:0007669"/>
    <property type="project" value="UniProtKB-KW"/>
</dbReference>
<evidence type="ECO:0000313" key="8">
    <source>
        <dbReference type="Proteomes" id="UP000283530"/>
    </source>
</evidence>
<evidence type="ECO:0000313" key="7">
    <source>
        <dbReference type="EMBL" id="RWR95477.1"/>
    </source>
</evidence>
<feature type="domain" description="GTP cyclohydrolase II" evidence="6">
    <location>
        <begin position="253"/>
        <end position="315"/>
    </location>
</feature>
<dbReference type="InterPro" id="IPR036144">
    <property type="entry name" value="RibA-like_sf"/>
</dbReference>
<dbReference type="GO" id="GO:0005829">
    <property type="term" value="C:cytosol"/>
    <property type="evidence" value="ECO:0007669"/>
    <property type="project" value="TreeGrafter"/>
</dbReference>
<dbReference type="UniPathway" id="UPA00275"/>
<dbReference type="GO" id="GO:0009231">
    <property type="term" value="P:riboflavin biosynthetic process"/>
    <property type="evidence" value="ECO:0007669"/>
    <property type="project" value="UniProtKB-UniPathway"/>
</dbReference>
<dbReference type="SUPFAM" id="SSF142695">
    <property type="entry name" value="RibA-like"/>
    <property type="match status" value="1"/>
</dbReference>
<dbReference type="Pfam" id="PF00926">
    <property type="entry name" value="DHBP_synthase"/>
    <property type="match status" value="1"/>
</dbReference>
<organism evidence="7 8">
    <name type="scientific">Cinnamomum micranthum f. kanehirae</name>
    <dbReference type="NCBI Taxonomy" id="337451"/>
    <lineage>
        <taxon>Eukaryota</taxon>
        <taxon>Viridiplantae</taxon>
        <taxon>Streptophyta</taxon>
        <taxon>Embryophyta</taxon>
        <taxon>Tracheophyta</taxon>
        <taxon>Spermatophyta</taxon>
        <taxon>Magnoliopsida</taxon>
        <taxon>Magnoliidae</taxon>
        <taxon>Laurales</taxon>
        <taxon>Lauraceae</taxon>
        <taxon>Cinnamomum</taxon>
    </lineage>
</organism>
<keyword evidence="8" id="KW-1185">Reference proteome</keyword>
<evidence type="ECO:0000256" key="1">
    <source>
        <dbReference type="ARBA" id="ARBA00005104"/>
    </source>
</evidence>
<dbReference type="Pfam" id="PF00925">
    <property type="entry name" value="GTP_cyclohydro2"/>
    <property type="match status" value="1"/>
</dbReference>
<gene>
    <name evidence="7" type="ORF">CKAN_02482600</name>
</gene>
<dbReference type="Gene3D" id="3.40.50.10990">
    <property type="entry name" value="GTP cyclohydrolase II"/>
    <property type="match status" value="1"/>
</dbReference>
<dbReference type="GO" id="GO:0008686">
    <property type="term" value="F:3,4-dihydroxy-2-butanone-4-phosphate synthase activity"/>
    <property type="evidence" value="ECO:0007669"/>
    <property type="project" value="InterPro"/>
</dbReference>